<keyword evidence="1" id="KW-0472">Membrane</keyword>
<dbReference type="EMBL" id="JAWXRC010000017">
    <property type="protein sequence ID" value="MDX6030171.1"/>
    <property type="molecule type" value="Genomic_DNA"/>
</dbReference>
<gene>
    <name evidence="3" type="ORF">SIK69_03000</name>
    <name evidence="2" type="ORF">SIL20_01405</name>
</gene>
<feature type="transmembrane region" description="Helical" evidence="1">
    <location>
        <begin position="7"/>
        <end position="26"/>
    </location>
</feature>
<accession>A0AAJ2S558</accession>
<reference evidence="2 4" key="1">
    <citation type="submission" date="2023-11" db="EMBL/GenBank/DDBJ databases">
        <title>Scandinavium wanjuensis sp. nov., isolated from lettuce South Korea.</title>
        <authorList>
            <person name="Park J."/>
            <person name="Park S."/>
            <person name="Oh K.K."/>
            <person name="Cho G.S."/>
            <person name="Franz C.M.A.P."/>
        </authorList>
    </citation>
    <scope>NUCLEOTIDE SEQUENCE</scope>
    <source>
        <strain evidence="2">V105_12</strain>
        <strain evidence="3 4">V105_6</strain>
    </source>
</reference>
<name>A0AAJ2S558_9ENTR</name>
<evidence type="ECO:0000313" key="2">
    <source>
        <dbReference type="EMBL" id="MDX6030171.1"/>
    </source>
</evidence>
<dbReference type="Proteomes" id="UP001275664">
    <property type="component" value="Unassembled WGS sequence"/>
</dbReference>
<evidence type="ECO:0000313" key="3">
    <source>
        <dbReference type="EMBL" id="MDX6039162.1"/>
    </source>
</evidence>
<evidence type="ECO:0000313" key="5">
    <source>
        <dbReference type="Proteomes" id="UP001282336"/>
    </source>
</evidence>
<sequence length="139" mass="16091">MSLRKIIFILFGVIIFQFVILALMPWPDHADYQESDRYSYYFYTDIDIKNAPRISDGYFFSFDSPHDEQKGMSSIQYTNGNVMIIKDYLMKLGYHLFQAVPVENGGTEESWLSASGGNGMFYVFYSSYSTKIILTKVSF</sequence>
<keyword evidence="1" id="KW-0812">Transmembrane</keyword>
<keyword evidence="4" id="KW-1185">Reference proteome</keyword>
<dbReference type="EMBL" id="JAWXRD010000002">
    <property type="protein sequence ID" value="MDX6039162.1"/>
    <property type="molecule type" value="Genomic_DNA"/>
</dbReference>
<organism evidence="2 5">
    <name type="scientific">Scandinavium lactucae</name>
    <dbReference type="NCBI Taxonomy" id="3095028"/>
    <lineage>
        <taxon>Bacteria</taxon>
        <taxon>Pseudomonadati</taxon>
        <taxon>Pseudomonadota</taxon>
        <taxon>Gammaproteobacteria</taxon>
        <taxon>Enterobacterales</taxon>
        <taxon>Enterobacteriaceae</taxon>
        <taxon>Scandinavium</taxon>
    </lineage>
</organism>
<dbReference type="Proteomes" id="UP001282336">
    <property type="component" value="Unassembled WGS sequence"/>
</dbReference>
<dbReference type="RefSeq" id="WP_319626789.1">
    <property type="nucleotide sequence ID" value="NZ_JAWXRB010000001.1"/>
</dbReference>
<evidence type="ECO:0000256" key="1">
    <source>
        <dbReference type="SAM" id="Phobius"/>
    </source>
</evidence>
<evidence type="ECO:0000313" key="4">
    <source>
        <dbReference type="Proteomes" id="UP001275664"/>
    </source>
</evidence>
<comment type="caution">
    <text evidence="2">The sequence shown here is derived from an EMBL/GenBank/DDBJ whole genome shotgun (WGS) entry which is preliminary data.</text>
</comment>
<keyword evidence="1" id="KW-1133">Transmembrane helix</keyword>
<proteinExistence type="predicted"/>
<dbReference type="AlphaFoldDB" id="A0AAJ2S558"/>
<protein>
    <submittedName>
        <fullName evidence="2">Uncharacterized protein</fullName>
    </submittedName>
</protein>